<dbReference type="EMBL" id="JAUJEB010000006">
    <property type="protein sequence ID" value="MDN5215429.1"/>
    <property type="molecule type" value="Genomic_DNA"/>
</dbReference>
<feature type="transmembrane region" description="Helical" evidence="1">
    <location>
        <begin position="128"/>
        <end position="152"/>
    </location>
</feature>
<keyword evidence="3" id="KW-1185">Reference proteome</keyword>
<sequence length="180" mass="21227">MSYIRQVILSLTNMEEGKNFRSITDYFNMLNMIYYILVGIPLVLFLFIYLNYKESLSTNGFLQMEHLYVKLAIVLMGIADVLTGEQIFKNKMKRDFSQFFLQSKLHFYFQASLIRYAGYFIASIVTVVIFYFFIEGIFVALYMIVLFSFSLIRPTKKRIIAINIFTEEEINTINKEDIIP</sequence>
<comment type="caution">
    <text evidence="2">The sequence shown here is derived from an EMBL/GenBank/DDBJ whole genome shotgun (WGS) entry which is preliminary data.</text>
</comment>
<dbReference type="Proteomes" id="UP001172083">
    <property type="component" value="Unassembled WGS sequence"/>
</dbReference>
<accession>A0ABT8LCB8</accession>
<evidence type="ECO:0000313" key="2">
    <source>
        <dbReference type="EMBL" id="MDN5215429.1"/>
    </source>
</evidence>
<evidence type="ECO:0000313" key="3">
    <source>
        <dbReference type="Proteomes" id="UP001172083"/>
    </source>
</evidence>
<feature type="transmembrane region" description="Helical" evidence="1">
    <location>
        <begin position="67"/>
        <end position="84"/>
    </location>
</feature>
<organism evidence="2 3">
    <name type="scientific">Agaribacillus aureus</name>
    <dbReference type="NCBI Taxonomy" id="3051825"/>
    <lineage>
        <taxon>Bacteria</taxon>
        <taxon>Pseudomonadati</taxon>
        <taxon>Bacteroidota</taxon>
        <taxon>Cytophagia</taxon>
        <taxon>Cytophagales</taxon>
        <taxon>Splendidivirgaceae</taxon>
        <taxon>Agaribacillus</taxon>
    </lineage>
</organism>
<protein>
    <submittedName>
        <fullName evidence="2">Uncharacterized protein</fullName>
    </submittedName>
</protein>
<feature type="transmembrane region" description="Helical" evidence="1">
    <location>
        <begin position="105"/>
        <end position="122"/>
    </location>
</feature>
<name>A0ABT8LCB8_9BACT</name>
<keyword evidence="1" id="KW-0812">Transmembrane</keyword>
<feature type="transmembrane region" description="Helical" evidence="1">
    <location>
        <begin position="32"/>
        <end position="52"/>
    </location>
</feature>
<gene>
    <name evidence="2" type="ORF">QQ020_25340</name>
</gene>
<reference evidence="2" key="1">
    <citation type="submission" date="2023-06" db="EMBL/GenBank/DDBJ databases">
        <title>Genomic of Agaribacillus aureum.</title>
        <authorList>
            <person name="Wang G."/>
        </authorList>
    </citation>
    <scope>NUCLEOTIDE SEQUENCE</scope>
    <source>
        <strain evidence="2">BMA12</strain>
    </source>
</reference>
<keyword evidence="1" id="KW-0472">Membrane</keyword>
<keyword evidence="1" id="KW-1133">Transmembrane helix</keyword>
<dbReference type="RefSeq" id="WP_346760759.1">
    <property type="nucleotide sequence ID" value="NZ_JAUJEB010000006.1"/>
</dbReference>
<proteinExistence type="predicted"/>
<evidence type="ECO:0000256" key="1">
    <source>
        <dbReference type="SAM" id="Phobius"/>
    </source>
</evidence>